<comment type="caution">
    <text evidence="11">The sequence shown here is derived from an EMBL/GenBank/DDBJ whole genome shotgun (WGS) entry which is preliminary data.</text>
</comment>
<dbReference type="SMART" id="SM00086">
    <property type="entry name" value="PAC"/>
    <property type="match status" value="1"/>
</dbReference>
<dbReference type="InterPro" id="IPR000700">
    <property type="entry name" value="PAS-assoc_C"/>
</dbReference>
<feature type="domain" description="PAS" evidence="9">
    <location>
        <begin position="91"/>
        <end position="161"/>
    </location>
</feature>
<accession>A0A2W1JJJ0</accession>
<dbReference type="Gene3D" id="3.30.565.10">
    <property type="entry name" value="Histidine kinase-like ATPase, C-terminal domain"/>
    <property type="match status" value="1"/>
</dbReference>
<dbReference type="InterPro" id="IPR000014">
    <property type="entry name" value="PAS"/>
</dbReference>
<keyword evidence="3" id="KW-0597">Phosphoprotein</keyword>
<dbReference type="SMART" id="SM00388">
    <property type="entry name" value="HisKA"/>
    <property type="match status" value="1"/>
</dbReference>
<dbReference type="AlphaFoldDB" id="A0A2W1JJJ0"/>
<dbReference type="EMBL" id="PQWO01000020">
    <property type="protein sequence ID" value="PZD71212.1"/>
    <property type="molecule type" value="Genomic_DNA"/>
</dbReference>
<dbReference type="PROSITE" id="PS50112">
    <property type="entry name" value="PAS"/>
    <property type="match status" value="1"/>
</dbReference>
<dbReference type="RefSeq" id="WP_110988284.1">
    <property type="nucleotide sequence ID" value="NZ_CAWNWM010000020.1"/>
</dbReference>
<dbReference type="PROSITE" id="PS50113">
    <property type="entry name" value="PAC"/>
    <property type="match status" value="1"/>
</dbReference>
<dbReference type="InterPro" id="IPR004358">
    <property type="entry name" value="Sig_transdc_His_kin-like_C"/>
</dbReference>
<dbReference type="PROSITE" id="PS50109">
    <property type="entry name" value="HIS_KIN"/>
    <property type="match status" value="1"/>
</dbReference>
<dbReference type="SUPFAM" id="SSF55874">
    <property type="entry name" value="ATPase domain of HSP90 chaperone/DNA topoisomerase II/histidine kinase"/>
    <property type="match status" value="1"/>
</dbReference>
<dbReference type="InterPro" id="IPR005467">
    <property type="entry name" value="His_kinase_dom"/>
</dbReference>
<comment type="catalytic activity">
    <reaction evidence="1">
        <text>ATP + protein L-histidine = ADP + protein N-phospho-L-histidine.</text>
        <dbReference type="EC" id="2.7.13.3"/>
    </reaction>
</comment>
<name>A0A2W1JJJ0_9CYAN</name>
<organism evidence="11 12">
    <name type="scientific">Acaryochloris thomasi RCC1774</name>
    <dbReference type="NCBI Taxonomy" id="1764569"/>
    <lineage>
        <taxon>Bacteria</taxon>
        <taxon>Bacillati</taxon>
        <taxon>Cyanobacteriota</taxon>
        <taxon>Cyanophyceae</taxon>
        <taxon>Acaryochloridales</taxon>
        <taxon>Acaryochloridaceae</taxon>
        <taxon>Acaryochloris</taxon>
        <taxon>Acaryochloris thomasi</taxon>
    </lineage>
</organism>
<gene>
    <name evidence="11" type="primary">cph1_13</name>
    <name evidence="11" type="ORF">C1752_07488</name>
</gene>
<dbReference type="NCBIfam" id="TIGR00229">
    <property type="entry name" value="sensory_box"/>
    <property type="match status" value="1"/>
</dbReference>
<dbReference type="Gene3D" id="3.30.450.20">
    <property type="entry name" value="PAS domain"/>
    <property type="match status" value="1"/>
</dbReference>
<evidence type="ECO:0000259" key="8">
    <source>
        <dbReference type="PROSITE" id="PS50109"/>
    </source>
</evidence>
<evidence type="ECO:0000313" key="11">
    <source>
        <dbReference type="EMBL" id="PZD71212.1"/>
    </source>
</evidence>
<dbReference type="SUPFAM" id="SSF55785">
    <property type="entry name" value="PYP-like sensor domain (PAS domain)"/>
    <property type="match status" value="1"/>
</dbReference>
<keyword evidence="6" id="KW-0902">Two-component regulatory system</keyword>
<dbReference type="SMART" id="SM00091">
    <property type="entry name" value="PAS"/>
    <property type="match status" value="1"/>
</dbReference>
<dbReference type="InterPro" id="IPR013767">
    <property type="entry name" value="PAS_fold"/>
</dbReference>
<evidence type="ECO:0000256" key="3">
    <source>
        <dbReference type="ARBA" id="ARBA00022553"/>
    </source>
</evidence>
<dbReference type="CDD" id="cd00075">
    <property type="entry name" value="HATPase"/>
    <property type="match status" value="1"/>
</dbReference>
<dbReference type="EC" id="2.7.13.3" evidence="2"/>
<evidence type="ECO:0000256" key="2">
    <source>
        <dbReference type="ARBA" id="ARBA00012438"/>
    </source>
</evidence>
<dbReference type="InterPro" id="IPR001610">
    <property type="entry name" value="PAC"/>
</dbReference>
<dbReference type="Pfam" id="PF02518">
    <property type="entry name" value="HATPase_c"/>
    <property type="match status" value="1"/>
</dbReference>
<dbReference type="PRINTS" id="PR00344">
    <property type="entry name" value="BCTRLSENSOR"/>
</dbReference>
<dbReference type="InterPro" id="IPR035965">
    <property type="entry name" value="PAS-like_dom_sf"/>
</dbReference>
<dbReference type="CDD" id="cd00130">
    <property type="entry name" value="PAS"/>
    <property type="match status" value="1"/>
</dbReference>
<dbReference type="Pfam" id="PF00989">
    <property type="entry name" value="PAS"/>
    <property type="match status" value="1"/>
</dbReference>
<dbReference type="PANTHER" id="PTHR43304">
    <property type="entry name" value="PHYTOCHROME-LIKE PROTEIN CPH1"/>
    <property type="match status" value="1"/>
</dbReference>
<dbReference type="InterPro" id="IPR052162">
    <property type="entry name" value="Sensor_kinase/Photoreceptor"/>
</dbReference>
<keyword evidence="4 11" id="KW-0808">Transferase</keyword>
<dbReference type="PANTHER" id="PTHR43304:SF1">
    <property type="entry name" value="PAC DOMAIN-CONTAINING PROTEIN"/>
    <property type="match status" value="1"/>
</dbReference>
<reference evidence="11 12" key="1">
    <citation type="journal article" date="2018" name="Sci. Rep.">
        <title>A novel species of the marine cyanobacterium Acaryochloris with a unique pigment content and lifestyle.</title>
        <authorList>
            <person name="Partensky F."/>
            <person name="Six C."/>
            <person name="Ratin M."/>
            <person name="Garczarek L."/>
            <person name="Vaulot D."/>
            <person name="Probert I."/>
            <person name="Calteau A."/>
            <person name="Gourvil P."/>
            <person name="Marie D."/>
            <person name="Grebert T."/>
            <person name="Bouchier C."/>
            <person name="Le Panse S."/>
            <person name="Gachenot M."/>
            <person name="Rodriguez F."/>
            <person name="Garrido J.L."/>
        </authorList>
    </citation>
    <scope>NUCLEOTIDE SEQUENCE [LARGE SCALE GENOMIC DNA]</scope>
    <source>
        <strain evidence="11 12">RCC1774</strain>
    </source>
</reference>
<evidence type="ECO:0000259" key="10">
    <source>
        <dbReference type="PROSITE" id="PS50113"/>
    </source>
</evidence>
<evidence type="ECO:0000256" key="1">
    <source>
        <dbReference type="ARBA" id="ARBA00000085"/>
    </source>
</evidence>
<dbReference type="Pfam" id="PF00512">
    <property type="entry name" value="HisKA"/>
    <property type="match status" value="1"/>
</dbReference>
<dbReference type="CDD" id="cd00082">
    <property type="entry name" value="HisKA"/>
    <property type="match status" value="1"/>
</dbReference>
<keyword evidence="5" id="KW-0418">Kinase</keyword>
<protein>
    <recommendedName>
        <fullName evidence="2">histidine kinase</fullName>
        <ecNumber evidence="2">2.7.13.3</ecNumber>
    </recommendedName>
</protein>
<feature type="domain" description="Histidine kinase" evidence="8">
    <location>
        <begin position="248"/>
        <end position="457"/>
    </location>
</feature>
<sequence>MWRTLQQLLARVFGLPSAAQVKALNQALVVEVSRREAAEHQLEGLKATLGTQVAERTEALEAWTQRQDALLAEAQEAQAHAEVAQQQTQRVRERFRVTFEQAATGIAHVDPQGHWVRVNQKLCDMLGYSREHLMQLTFQEVTHPDDLEADLMYLQQMVDGEISSCSFDKRYINADQEEVWTFVTVSAVHDRADRLYFICVIEDIRDRKQAEAELENRAEQLLVLNASLLQTTAMLERKNQELDQFAYIASHDLKAPLRAIANLSAWLEEDLTGTLPAENQEQLQLMRSRVHRLEGLIDGLLDYSRAGRMTHKIETVNVVYLVQEIAKALAPPPGFEVVIEPHLPVLQTHQLPLQRVFSNLISNAIKYCDRTDGKVVISCQPHQQTFSVTDNGPGIAPEYQERIFGMFQTLQARDKIESTGIGLAIVKKLVEAEGGEIWVESPPEQGTTFLFTWPSKDWHGLG</sequence>
<feature type="coiled-coil region" evidence="7">
    <location>
        <begin position="60"/>
        <end position="94"/>
    </location>
</feature>
<dbReference type="Gene3D" id="1.10.287.130">
    <property type="match status" value="1"/>
</dbReference>
<dbReference type="InterPro" id="IPR036097">
    <property type="entry name" value="HisK_dim/P_sf"/>
</dbReference>
<dbReference type="GO" id="GO:0006355">
    <property type="term" value="P:regulation of DNA-templated transcription"/>
    <property type="evidence" value="ECO:0007669"/>
    <property type="project" value="InterPro"/>
</dbReference>
<evidence type="ECO:0000256" key="4">
    <source>
        <dbReference type="ARBA" id="ARBA00022679"/>
    </source>
</evidence>
<evidence type="ECO:0000313" key="12">
    <source>
        <dbReference type="Proteomes" id="UP000248857"/>
    </source>
</evidence>
<feature type="domain" description="PAC" evidence="10">
    <location>
        <begin position="165"/>
        <end position="216"/>
    </location>
</feature>
<dbReference type="Proteomes" id="UP000248857">
    <property type="component" value="Unassembled WGS sequence"/>
</dbReference>
<evidence type="ECO:0000256" key="7">
    <source>
        <dbReference type="SAM" id="Coils"/>
    </source>
</evidence>
<dbReference type="InterPro" id="IPR036890">
    <property type="entry name" value="HATPase_C_sf"/>
</dbReference>
<keyword evidence="12" id="KW-1185">Reference proteome</keyword>
<dbReference type="InterPro" id="IPR003661">
    <property type="entry name" value="HisK_dim/P_dom"/>
</dbReference>
<dbReference type="InterPro" id="IPR003594">
    <property type="entry name" value="HATPase_dom"/>
</dbReference>
<dbReference type="SUPFAM" id="SSF47384">
    <property type="entry name" value="Homodimeric domain of signal transducing histidine kinase"/>
    <property type="match status" value="1"/>
</dbReference>
<evidence type="ECO:0000259" key="9">
    <source>
        <dbReference type="PROSITE" id="PS50112"/>
    </source>
</evidence>
<proteinExistence type="predicted"/>
<keyword evidence="7" id="KW-0175">Coiled coil</keyword>
<dbReference type="OrthoDB" id="518094at2"/>
<dbReference type="SMART" id="SM00387">
    <property type="entry name" value="HATPase_c"/>
    <property type="match status" value="1"/>
</dbReference>
<evidence type="ECO:0000256" key="6">
    <source>
        <dbReference type="ARBA" id="ARBA00023012"/>
    </source>
</evidence>
<evidence type="ECO:0000256" key="5">
    <source>
        <dbReference type="ARBA" id="ARBA00022777"/>
    </source>
</evidence>
<dbReference type="GO" id="GO:0000155">
    <property type="term" value="F:phosphorelay sensor kinase activity"/>
    <property type="evidence" value="ECO:0007669"/>
    <property type="project" value="InterPro"/>
</dbReference>